<comment type="caution">
    <text evidence="2">The sequence shown here is derived from an EMBL/GenBank/DDBJ whole genome shotgun (WGS) entry which is preliminary data.</text>
</comment>
<evidence type="ECO:0000256" key="1">
    <source>
        <dbReference type="SAM" id="Phobius"/>
    </source>
</evidence>
<feature type="transmembrane region" description="Helical" evidence="1">
    <location>
        <begin position="114"/>
        <end position="137"/>
    </location>
</feature>
<evidence type="ECO:0000313" key="3">
    <source>
        <dbReference type="Proteomes" id="UP000641646"/>
    </source>
</evidence>
<dbReference type="Proteomes" id="UP000641646">
    <property type="component" value="Unassembled WGS sequence"/>
</dbReference>
<gene>
    <name evidence="2" type="ORF">H6G03_03025</name>
</gene>
<proteinExistence type="predicted"/>
<feature type="transmembrane region" description="Helical" evidence="1">
    <location>
        <begin position="283"/>
        <end position="304"/>
    </location>
</feature>
<feature type="transmembrane region" description="Helical" evidence="1">
    <location>
        <begin position="325"/>
        <end position="343"/>
    </location>
</feature>
<feature type="transmembrane region" description="Helical" evidence="1">
    <location>
        <begin position="185"/>
        <end position="202"/>
    </location>
</feature>
<dbReference type="AlphaFoldDB" id="A0A926ZFI2"/>
<feature type="transmembrane region" description="Helical" evidence="1">
    <location>
        <begin position="218"/>
        <end position="237"/>
    </location>
</feature>
<reference evidence="2" key="2">
    <citation type="submission" date="2020-08" db="EMBL/GenBank/DDBJ databases">
        <authorList>
            <person name="Chen M."/>
            <person name="Teng W."/>
            <person name="Zhao L."/>
            <person name="Hu C."/>
            <person name="Zhou Y."/>
            <person name="Han B."/>
            <person name="Song L."/>
            <person name="Shu W."/>
        </authorList>
    </citation>
    <scope>NUCLEOTIDE SEQUENCE</scope>
    <source>
        <strain evidence="2">FACHB-1375</strain>
    </source>
</reference>
<keyword evidence="1" id="KW-0812">Transmembrane</keyword>
<reference evidence="2" key="1">
    <citation type="journal article" date="2015" name="ISME J.">
        <title>Draft Genome Sequence of Streptomyces incarnatus NRRL8089, which Produces the Nucleoside Antibiotic Sinefungin.</title>
        <authorList>
            <person name="Oshima K."/>
            <person name="Hattori M."/>
            <person name="Shimizu H."/>
            <person name="Fukuda K."/>
            <person name="Nemoto M."/>
            <person name="Inagaki K."/>
            <person name="Tamura T."/>
        </authorList>
    </citation>
    <scope>NUCLEOTIDE SEQUENCE</scope>
    <source>
        <strain evidence="2">FACHB-1375</strain>
    </source>
</reference>
<keyword evidence="1" id="KW-0472">Membrane</keyword>
<evidence type="ECO:0000313" key="2">
    <source>
        <dbReference type="EMBL" id="MBD2180097.1"/>
    </source>
</evidence>
<feature type="transmembrane region" description="Helical" evidence="1">
    <location>
        <begin position="396"/>
        <end position="414"/>
    </location>
</feature>
<feature type="transmembrane region" description="Helical" evidence="1">
    <location>
        <begin position="13"/>
        <end position="33"/>
    </location>
</feature>
<name>A0A926ZFI2_9CYAN</name>
<organism evidence="2 3">
    <name type="scientific">Aerosakkonema funiforme FACHB-1375</name>
    <dbReference type="NCBI Taxonomy" id="2949571"/>
    <lineage>
        <taxon>Bacteria</taxon>
        <taxon>Bacillati</taxon>
        <taxon>Cyanobacteriota</taxon>
        <taxon>Cyanophyceae</taxon>
        <taxon>Oscillatoriophycideae</taxon>
        <taxon>Aerosakkonematales</taxon>
        <taxon>Aerosakkonemataceae</taxon>
        <taxon>Aerosakkonema</taxon>
    </lineage>
</organism>
<protein>
    <submittedName>
        <fullName evidence="2">Uncharacterized protein</fullName>
    </submittedName>
</protein>
<keyword evidence="1" id="KW-1133">Transmembrane helix</keyword>
<keyword evidence="3" id="KW-1185">Reference proteome</keyword>
<feature type="transmembrane region" description="Helical" evidence="1">
    <location>
        <begin position="355"/>
        <end position="376"/>
    </location>
</feature>
<sequence>MHQFFTAPTARKFSPTAVFWFTLSLTFATIYAFQALQKAFASEYVVQDDARQFVFWMQRFVDPELLRNDLMAEYYQSITPPGFASFYWLMAIIGIAPLLLSKILPAILALVTTIYVFGVAIEIFPIPAAGFLSTLLLNHSIWMRNDVASATPKAFAYPLFAAFLYYLLRGSLLPCLVAIALEGLFFAPMAFISMGILLLRLLNWQKGRLSLSRDRKDFLFCLTGLGVAFLSLLPYAIASSKFAPLITINEAKSVPEFMVGARVSFFYNNNPLAFWFAGPETGIFPYVGPAQLFIGILLPVVLIFSDRFPLTSQISSKIKILTETVLASFAMFFAAHLLMFKLYGPSRYTQHSLRIVLAIASAILLITLLDMAFRAYLNYQSKTPPQYPRNPLKKKILLLPLLFSFLIFSALIIYPHTLRFFPRPGYVVGETTALYQYLQQQPKDSVIASLSLEANNLPTFAKRPILVAREYSLPFHTKYYGQIRQRVIDLISAQYNSDLNRVRQFIQKYGVDFWLLDSSAFQPDYFDRIDHANRRWLNLYQPATSEAISNLQQGTVPALAKFVDRCAVLRERDLVLLQTDCLLKANSN</sequence>
<feature type="transmembrane region" description="Helical" evidence="1">
    <location>
        <begin position="86"/>
        <end position="108"/>
    </location>
</feature>
<dbReference type="EMBL" id="JACJPW010000005">
    <property type="protein sequence ID" value="MBD2180097.1"/>
    <property type="molecule type" value="Genomic_DNA"/>
</dbReference>
<accession>A0A926ZFI2</accession>